<evidence type="ECO:0000256" key="4">
    <source>
        <dbReference type="ARBA" id="ARBA00022884"/>
    </source>
</evidence>
<proteinExistence type="inferred from homology"/>
<evidence type="ECO:0000256" key="2">
    <source>
        <dbReference type="ARBA" id="ARBA00022679"/>
    </source>
</evidence>
<comment type="similarity">
    <text evidence="5">Belongs to the class I-like SAM-binding methyltransferase superfamily. RsmB/NOP family.</text>
</comment>
<feature type="compositionally biased region" description="Acidic residues" evidence="6">
    <location>
        <begin position="551"/>
        <end position="565"/>
    </location>
</feature>
<feature type="domain" description="SAM-dependent MTase RsmB/NOP-type" evidence="7">
    <location>
        <begin position="132"/>
        <end position="500"/>
    </location>
</feature>
<evidence type="ECO:0000256" key="5">
    <source>
        <dbReference type="PROSITE-ProRule" id="PRU01023"/>
    </source>
</evidence>
<dbReference type="Pfam" id="PF21148">
    <property type="entry name" value="NSUN5_fdxn-like"/>
    <property type="match status" value="1"/>
</dbReference>
<dbReference type="GO" id="GO:0008173">
    <property type="term" value="F:RNA methyltransferase activity"/>
    <property type="evidence" value="ECO:0007669"/>
    <property type="project" value="InterPro"/>
</dbReference>
<dbReference type="GO" id="GO:0005730">
    <property type="term" value="C:nucleolus"/>
    <property type="evidence" value="ECO:0007669"/>
    <property type="project" value="TreeGrafter"/>
</dbReference>
<dbReference type="AlphaFoldDB" id="A0A9P9WFC8"/>
<dbReference type="Gene3D" id="3.40.50.150">
    <property type="entry name" value="Vaccinia Virus protein VP39"/>
    <property type="match status" value="1"/>
</dbReference>
<feature type="binding site" evidence="5">
    <location>
        <position position="269"/>
    </location>
    <ligand>
        <name>S-adenosyl-L-methionine</name>
        <dbReference type="ChEBI" id="CHEBI:59789"/>
    </ligand>
</feature>
<accession>A0A9P9WFC8</accession>
<keyword evidence="3 5" id="KW-0949">S-adenosyl-L-methionine</keyword>
<dbReference type="PROSITE" id="PS51686">
    <property type="entry name" value="SAM_MT_RSMB_NOP"/>
    <property type="match status" value="1"/>
</dbReference>
<dbReference type="FunFam" id="3.30.70.1170:FF:000006">
    <property type="entry name" value="NOL1/NOP2/Sun domain family protein"/>
    <property type="match status" value="1"/>
</dbReference>
<dbReference type="Pfam" id="PF21153">
    <property type="entry name" value="NSUN5_N"/>
    <property type="match status" value="1"/>
</dbReference>
<feature type="binding site" evidence="5">
    <location>
        <position position="298"/>
    </location>
    <ligand>
        <name>S-adenosyl-L-methionine</name>
        <dbReference type="ChEBI" id="CHEBI:59789"/>
    </ligand>
</feature>
<dbReference type="PANTHER" id="PTHR22807">
    <property type="entry name" value="NOP2 YEAST -RELATED NOL1/NOP2/FMU SUN DOMAIN-CONTAINING"/>
    <property type="match status" value="1"/>
</dbReference>
<feature type="binding site" evidence="5">
    <location>
        <position position="318"/>
    </location>
    <ligand>
        <name>S-adenosyl-L-methionine</name>
        <dbReference type="ChEBI" id="CHEBI:59789"/>
    </ligand>
</feature>
<evidence type="ECO:0000313" key="8">
    <source>
        <dbReference type="EMBL" id="KAI1861012.1"/>
    </source>
</evidence>
<reference evidence="8" key="1">
    <citation type="submission" date="2021-03" db="EMBL/GenBank/DDBJ databases">
        <title>Revisited historic fungal species revealed as producer of novel bioactive compounds through whole genome sequencing and comparative genomics.</title>
        <authorList>
            <person name="Vignolle G.A."/>
            <person name="Hochenegger N."/>
            <person name="Mach R.L."/>
            <person name="Mach-Aigner A.R."/>
            <person name="Javad Rahimi M."/>
            <person name="Salim K.A."/>
            <person name="Chan C.M."/>
            <person name="Lim L.B.L."/>
            <person name="Cai F."/>
            <person name="Druzhinina I.S."/>
            <person name="U'Ren J.M."/>
            <person name="Derntl C."/>
        </authorList>
    </citation>
    <scope>NUCLEOTIDE SEQUENCE</scope>
    <source>
        <strain evidence="8">TUCIM 5799</strain>
    </source>
</reference>
<gene>
    <name evidence="8" type="ORF">JX265_009631</name>
</gene>
<feature type="active site" description="Nucleophile" evidence="5">
    <location>
        <position position="419"/>
    </location>
</feature>
<evidence type="ECO:0000313" key="9">
    <source>
        <dbReference type="Proteomes" id="UP000829685"/>
    </source>
</evidence>
<feature type="binding site" evidence="5">
    <location>
        <begin position="237"/>
        <end position="243"/>
    </location>
    <ligand>
        <name>S-adenosyl-L-methionine</name>
        <dbReference type="ChEBI" id="CHEBI:59789"/>
    </ligand>
</feature>
<dbReference type="GO" id="GO:0003723">
    <property type="term" value="F:RNA binding"/>
    <property type="evidence" value="ECO:0007669"/>
    <property type="project" value="UniProtKB-UniRule"/>
</dbReference>
<sequence length="565" mass="62369">MSLYYETAEVLSLPASTGGSLKSRVFGKKDHKTAPQQIYALAAETCKWSSVLKEVIENADILRLERKLTPVLALLLVHDLLLSKGGIALPASHGLRASIERHKARLASELTRARIKRKAASIDALRQQVEAESAKSTPQHPRWVRVNALLSSLEEQLESTFKDFERVYAIGDVTLTSKNSLYIDEHVPNLIAITPSFQIIKTNAYKTGAIILQDKASCFPAYLLDPHVEDGDIIDSCAAPGNKTTHLASIISSHTPETDGRPPKVFAFERNPHRAKTLESMVKLAGGNKIIHVTPRQDFLKVDPQHKLYKNVGCLLLDPSCSGSGIVGREVLPVIHLPEAKDSVAPRPKNKEDRKRKRAPDDTAEPEARVLIDDDGQQTVVSSEQELQARLDTLSSFQLMLLEHAFKFPAAKRITYSTCSIHSQENEQVVMKALHSNVARARGWRILTRDRQVRGMKEWPVRGTIDGADGDRTIADACIRSYNNDGMGVMGFFVAAFVRETPEGMVDDEGPYLRDEQGCIVRDVLGMPQSKANETSQRSTATCDNSVADGDGSESDSEEWDGFAD</sequence>
<feature type="compositionally biased region" description="Polar residues" evidence="6">
    <location>
        <begin position="530"/>
        <end position="545"/>
    </location>
</feature>
<keyword evidence="4 5" id="KW-0694">RNA-binding</keyword>
<dbReference type="EMBL" id="JAFIMR010000030">
    <property type="protein sequence ID" value="KAI1861012.1"/>
    <property type="molecule type" value="Genomic_DNA"/>
</dbReference>
<name>A0A9P9WFC8_9PEZI</name>
<dbReference type="Proteomes" id="UP000829685">
    <property type="component" value="Unassembled WGS sequence"/>
</dbReference>
<dbReference type="Gene3D" id="3.30.70.1170">
    <property type="entry name" value="Sun protein, domain 3"/>
    <property type="match status" value="1"/>
</dbReference>
<dbReference type="InterPro" id="IPR029063">
    <property type="entry name" value="SAM-dependent_MTases_sf"/>
</dbReference>
<dbReference type="PANTHER" id="PTHR22807:SF4">
    <property type="entry name" value="28S RRNA (CYTOSINE-C(5))-METHYLTRANSFERASE"/>
    <property type="match status" value="1"/>
</dbReference>
<dbReference type="InterPro" id="IPR001678">
    <property type="entry name" value="MeTrfase_RsmB-F_NOP2_dom"/>
</dbReference>
<keyword evidence="1 5" id="KW-0489">Methyltransferase</keyword>
<keyword evidence="9" id="KW-1185">Reference proteome</keyword>
<dbReference type="OrthoDB" id="435282at2759"/>
<evidence type="ECO:0000256" key="3">
    <source>
        <dbReference type="ARBA" id="ARBA00022691"/>
    </source>
</evidence>
<protein>
    <recommendedName>
        <fullName evidence="7">SAM-dependent MTase RsmB/NOP-type domain-containing protein</fullName>
    </recommendedName>
</protein>
<dbReference type="InterPro" id="IPR049561">
    <property type="entry name" value="NSUN5_7_fdxn-like"/>
</dbReference>
<dbReference type="InterPro" id="IPR023267">
    <property type="entry name" value="RCMT"/>
</dbReference>
<dbReference type="InterPro" id="IPR049560">
    <property type="entry name" value="MeTrfase_RsmB-F_NOP2_cat"/>
</dbReference>
<evidence type="ECO:0000256" key="6">
    <source>
        <dbReference type="SAM" id="MobiDB-lite"/>
    </source>
</evidence>
<dbReference type="PRINTS" id="PR02008">
    <property type="entry name" value="RCMTFAMILY"/>
</dbReference>
<feature type="compositionally biased region" description="Basic and acidic residues" evidence="6">
    <location>
        <begin position="342"/>
        <end position="353"/>
    </location>
</feature>
<dbReference type="GO" id="GO:0070475">
    <property type="term" value="P:rRNA base methylation"/>
    <property type="evidence" value="ECO:0007669"/>
    <property type="project" value="TreeGrafter"/>
</dbReference>
<feature type="region of interest" description="Disordered" evidence="6">
    <location>
        <begin position="528"/>
        <end position="565"/>
    </location>
</feature>
<organism evidence="8 9">
    <name type="scientific">Neoarthrinium moseri</name>
    <dbReference type="NCBI Taxonomy" id="1658444"/>
    <lineage>
        <taxon>Eukaryota</taxon>
        <taxon>Fungi</taxon>
        <taxon>Dikarya</taxon>
        <taxon>Ascomycota</taxon>
        <taxon>Pezizomycotina</taxon>
        <taxon>Sordariomycetes</taxon>
        <taxon>Xylariomycetidae</taxon>
        <taxon>Amphisphaeriales</taxon>
        <taxon>Apiosporaceae</taxon>
        <taxon>Neoarthrinium</taxon>
    </lineage>
</organism>
<dbReference type="InterPro" id="IPR048889">
    <property type="entry name" value="NSUN5_RCM1_N"/>
</dbReference>
<keyword evidence="2 5" id="KW-0808">Transferase</keyword>
<feature type="region of interest" description="Disordered" evidence="6">
    <location>
        <begin position="342"/>
        <end position="367"/>
    </location>
</feature>
<comment type="caution">
    <text evidence="8">The sequence shown here is derived from an EMBL/GenBank/DDBJ whole genome shotgun (WGS) entry which is preliminary data.</text>
</comment>
<dbReference type="SUPFAM" id="SSF53335">
    <property type="entry name" value="S-adenosyl-L-methionine-dependent methyltransferases"/>
    <property type="match status" value="1"/>
</dbReference>
<evidence type="ECO:0000256" key="1">
    <source>
        <dbReference type="ARBA" id="ARBA00022603"/>
    </source>
</evidence>
<evidence type="ECO:0000259" key="7">
    <source>
        <dbReference type="PROSITE" id="PS51686"/>
    </source>
</evidence>
<dbReference type="Pfam" id="PF01189">
    <property type="entry name" value="Methyltr_RsmB-F"/>
    <property type="match status" value="1"/>
</dbReference>